<organism evidence="1 2">
    <name type="scientific">Bacillus subtilis</name>
    <dbReference type="NCBI Taxonomy" id="1423"/>
    <lineage>
        <taxon>Bacteria</taxon>
        <taxon>Bacillati</taxon>
        <taxon>Bacillota</taxon>
        <taxon>Bacilli</taxon>
        <taxon>Bacillales</taxon>
        <taxon>Bacillaceae</taxon>
        <taxon>Bacillus</taxon>
    </lineage>
</organism>
<dbReference type="Proteomes" id="UP001217185">
    <property type="component" value="Chromosome"/>
</dbReference>
<proteinExistence type="predicted"/>
<name>A0AC62A384_BACIU</name>
<evidence type="ECO:0000313" key="1">
    <source>
        <dbReference type="EMBL" id="XRL91097.1"/>
    </source>
</evidence>
<protein>
    <submittedName>
        <fullName evidence="1">Uncharacterized protein</fullName>
    </submittedName>
</protein>
<evidence type="ECO:0000313" key="2">
    <source>
        <dbReference type="Proteomes" id="UP001217185"/>
    </source>
</evidence>
<dbReference type="EMBL" id="CP121756">
    <property type="protein sequence ID" value="XRL91097.1"/>
    <property type="molecule type" value="Genomic_DNA"/>
</dbReference>
<sequence>MKIYETRKKEVEVPTKIVCDATGLEIDLQQPESYLERNKMHSFTLHFGYGSDFDYDVWEVDVSEKAMLEWIKTFASRPDGFAAKEKYPDQVFKEWQETGEYNWQAGWTKQDFLLEEKRNEELNKRLDQMKRQKTPLWRKQS</sequence>
<gene>
    <name evidence="1" type="ORF">P5658_26190</name>
</gene>
<reference evidence="1" key="1">
    <citation type="submission" date="2025-02" db="EMBL/GenBank/DDBJ databases">
        <title>Complete genome sequences of 52 Bacillus and Priestia strains isolated from West-African fermentations and 26 reference strains from the DSMZ collection.</title>
        <authorList>
            <person name="Wiedenbein E.S."/>
            <person name="Canoy T.S."/>
            <person name="Hui Y."/>
            <person name="Parkouda C."/>
            <person name="Dawende C."/>
            <person name="Ametefe E."/>
            <person name="Jespersen L."/>
            <person name="Nielsen D.S."/>
        </authorList>
    </citation>
    <scope>NUCLEOTIDE SEQUENCE</scope>
    <source>
        <strain evidence="1">PRO122</strain>
    </source>
</reference>
<accession>A0AC62A384</accession>